<accession>A0ABQ0KQE1</accession>
<proteinExistence type="predicted"/>
<organism evidence="1 2">
    <name type="scientific">Mycolicibacterium novocastrense</name>
    <name type="common">Mycobacterium novocastrense</name>
    <dbReference type="NCBI Taxonomy" id="59813"/>
    <lineage>
        <taxon>Bacteria</taxon>
        <taxon>Bacillati</taxon>
        <taxon>Actinomycetota</taxon>
        <taxon>Actinomycetes</taxon>
        <taxon>Mycobacteriales</taxon>
        <taxon>Mycobacteriaceae</taxon>
        <taxon>Mycolicibacterium</taxon>
    </lineage>
</organism>
<name>A0ABQ0KQE1_MYCNV</name>
<protein>
    <submittedName>
        <fullName evidence="1">Uncharacterized protein</fullName>
    </submittedName>
</protein>
<sequence>MVTTCLDRQHCFLTEWYQPRLKTSDLEDLTSALERTARGMSADGEPVELIITVAAAGDEILYGLFTSDTAETVAHTCQQAGLPADRISAVDARLAAGREL</sequence>
<evidence type="ECO:0000313" key="1">
    <source>
        <dbReference type="EMBL" id="GAT11853.1"/>
    </source>
</evidence>
<reference evidence="1 2" key="1">
    <citation type="journal article" date="2016" name="Genome Announc.">
        <title>Draft Genome Sequences of Five Rapidly Growing Mycobacterium Species, M. thermoresistibile, M. fortuitum subsp. acetamidolyticum, M. canariasense, M. brisbanense, and M. novocastrense.</title>
        <authorList>
            <person name="Katahira K."/>
            <person name="Ogura Y."/>
            <person name="Gotoh Y."/>
            <person name="Hayashi T."/>
        </authorList>
    </citation>
    <scope>NUCLEOTIDE SEQUENCE [LARGE SCALE GENOMIC DNA]</scope>
    <source>
        <strain evidence="1 2">JCM18114</strain>
    </source>
</reference>
<keyword evidence="2" id="KW-1185">Reference proteome</keyword>
<dbReference type="Proteomes" id="UP000069773">
    <property type="component" value="Unassembled WGS sequence"/>
</dbReference>
<dbReference type="EMBL" id="BCTA01000078">
    <property type="protein sequence ID" value="GAT11853.1"/>
    <property type="molecule type" value="Genomic_DNA"/>
</dbReference>
<evidence type="ECO:0000313" key="2">
    <source>
        <dbReference type="Proteomes" id="UP000069773"/>
    </source>
</evidence>
<comment type="caution">
    <text evidence="1">The sequence shown here is derived from an EMBL/GenBank/DDBJ whole genome shotgun (WGS) entry which is preliminary data.</text>
</comment>
<gene>
    <name evidence="1" type="ORF">RMCN_4986</name>
</gene>